<gene>
    <name evidence="3" type="ORF">MELIAE_LOCUS10843</name>
</gene>
<name>A0A9P0BEX8_BRAAE</name>
<dbReference type="GO" id="GO:0007015">
    <property type="term" value="P:actin filament organization"/>
    <property type="evidence" value="ECO:0007669"/>
    <property type="project" value="TreeGrafter"/>
</dbReference>
<dbReference type="PANTHER" id="PTHR10652">
    <property type="entry name" value="ADENYLYL CYCLASE-ASSOCIATED PROTEIN"/>
    <property type="match status" value="1"/>
</dbReference>
<keyword evidence="4" id="KW-1185">Reference proteome</keyword>
<dbReference type="InterPro" id="IPR036222">
    <property type="entry name" value="CAP_N_sf"/>
</dbReference>
<dbReference type="GO" id="GO:0019933">
    <property type="term" value="P:cAMP-mediated signaling"/>
    <property type="evidence" value="ECO:0007669"/>
    <property type="project" value="TreeGrafter"/>
</dbReference>
<dbReference type="InterPro" id="IPR053950">
    <property type="entry name" value="CAP_N"/>
</dbReference>
<dbReference type="Pfam" id="PF08603">
    <property type="entry name" value="CAP_C"/>
    <property type="match status" value="1"/>
</dbReference>
<dbReference type="PROSITE" id="PS51329">
    <property type="entry name" value="C_CAP_COFACTOR_C"/>
    <property type="match status" value="1"/>
</dbReference>
<dbReference type="Proteomes" id="UP001154078">
    <property type="component" value="Chromosome 7"/>
</dbReference>
<dbReference type="GO" id="GO:0003779">
    <property type="term" value="F:actin binding"/>
    <property type="evidence" value="ECO:0007669"/>
    <property type="project" value="InterPro"/>
</dbReference>
<dbReference type="Pfam" id="PF21938">
    <property type="entry name" value="CAP_N"/>
    <property type="match status" value="1"/>
</dbReference>
<dbReference type="AlphaFoldDB" id="A0A9P0BEX8"/>
<organism evidence="3 4">
    <name type="scientific">Brassicogethes aeneus</name>
    <name type="common">Rape pollen beetle</name>
    <name type="synonym">Meligethes aeneus</name>
    <dbReference type="NCBI Taxonomy" id="1431903"/>
    <lineage>
        <taxon>Eukaryota</taxon>
        <taxon>Metazoa</taxon>
        <taxon>Ecdysozoa</taxon>
        <taxon>Arthropoda</taxon>
        <taxon>Hexapoda</taxon>
        <taxon>Insecta</taxon>
        <taxon>Pterygota</taxon>
        <taxon>Neoptera</taxon>
        <taxon>Endopterygota</taxon>
        <taxon>Coleoptera</taxon>
        <taxon>Polyphaga</taxon>
        <taxon>Cucujiformia</taxon>
        <taxon>Nitidulidae</taxon>
        <taxon>Meligethinae</taxon>
        <taxon>Brassicogethes</taxon>
    </lineage>
</organism>
<dbReference type="PANTHER" id="PTHR10652:SF0">
    <property type="entry name" value="ADENYLYL CYCLASE-ASSOCIATED PROTEIN"/>
    <property type="match status" value="1"/>
</dbReference>
<sequence>MNVEVFQEIYNGLVADYLEISQEIGNGVYEQSIVIDKIFSLHLDLFETSLKYQKPLHDTHETLLKQPILKEVEILEIIKDKNREYEYSDLLNLVCESSDIFRWITQFDLSHFPKIIENIHDLAMSIAHGEVWLKKWLEIIQNLTKFLIDNYSKGLTWHGKEILPPPVILSDISSIHKIFDHLSLFRSIKQGNNLVKVLRKLKISEDMTICEEYNDLSKTEEVYMQDDKKWVIEHKKNDKRNLLIETSDLDNLVFIYNCKNCNIVIESNVKIIRLDSCKNISILFKTIYNFVELVESSNINLHCFGIIPKINIDCTDNVNIFVTQKPMNVSIYTTQSDGVKVHFPYDDGQYRTFPISSQLLTTLEPNKGVKTIVVTKDVEAIF</sequence>
<dbReference type="SUPFAM" id="SSF69340">
    <property type="entry name" value="C-terminal domain of adenylylcyclase associated protein"/>
    <property type="match status" value="1"/>
</dbReference>
<reference evidence="3" key="1">
    <citation type="submission" date="2021-12" db="EMBL/GenBank/DDBJ databases">
        <authorList>
            <person name="King R."/>
        </authorList>
    </citation>
    <scope>NUCLEOTIDE SEQUENCE</scope>
</reference>
<dbReference type="Gene3D" id="1.25.40.330">
    <property type="entry name" value="Adenylate cyclase-associated CAP, N-terminal domain"/>
    <property type="match status" value="1"/>
</dbReference>
<proteinExistence type="inferred from homology"/>
<evidence type="ECO:0000313" key="3">
    <source>
        <dbReference type="EMBL" id="CAH0561267.1"/>
    </source>
</evidence>
<accession>A0A9P0BEX8</accession>
<dbReference type="SMART" id="SM00673">
    <property type="entry name" value="CARP"/>
    <property type="match status" value="2"/>
</dbReference>
<evidence type="ECO:0000313" key="4">
    <source>
        <dbReference type="Proteomes" id="UP001154078"/>
    </source>
</evidence>
<dbReference type="InterPro" id="IPR036223">
    <property type="entry name" value="CAP_C_sf"/>
</dbReference>
<protein>
    <recommendedName>
        <fullName evidence="2">C-CAP/cofactor C-like domain-containing protein</fullName>
    </recommendedName>
</protein>
<dbReference type="EMBL" id="OV121138">
    <property type="protein sequence ID" value="CAH0561267.1"/>
    <property type="molecule type" value="Genomic_DNA"/>
</dbReference>
<dbReference type="GO" id="GO:0008179">
    <property type="term" value="F:adenylate cyclase binding"/>
    <property type="evidence" value="ECO:0007669"/>
    <property type="project" value="TreeGrafter"/>
</dbReference>
<dbReference type="InterPro" id="IPR016098">
    <property type="entry name" value="CAP/MinC_C"/>
</dbReference>
<dbReference type="InterPro" id="IPR006599">
    <property type="entry name" value="CARP_motif"/>
</dbReference>
<evidence type="ECO:0000259" key="2">
    <source>
        <dbReference type="PROSITE" id="PS51329"/>
    </source>
</evidence>
<dbReference type="GO" id="GO:0005737">
    <property type="term" value="C:cytoplasm"/>
    <property type="evidence" value="ECO:0007669"/>
    <property type="project" value="TreeGrafter"/>
</dbReference>
<dbReference type="Gene3D" id="2.160.20.70">
    <property type="match status" value="1"/>
</dbReference>
<dbReference type="SUPFAM" id="SSF101278">
    <property type="entry name" value="N-terminal domain of adenylylcyclase associated protein, CAP"/>
    <property type="match status" value="1"/>
</dbReference>
<feature type="domain" description="C-CAP/cofactor C-like" evidence="2">
    <location>
        <begin position="216"/>
        <end position="355"/>
    </location>
</feature>
<dbReference type="OrthoDB" id="77251at2759"/>
<dbReference type="InterPro" id="IPR013912">
    <property type="entry name" value="Adenylate_cyclase-assoc_CAP_C"/>
</dbReference>
<dbReference type="InterPro" id="IPR017901">
    <property type="entry name" value="C-CAP_CF_C-like"/>
</dbReference>
<dbReference type="InterPro" id="IPR001837">
    <property type="entry name" value="Adenylate_cyclase-assoc_CAP"/>
</dbReference>
<evidence type="ECO:0000256" key="1">
    <source>
        <dbReference type="ARBA" id="ARBA00007659"/>
    </source>
</evidence>
<comment type="similarity">
    <text evidence="1">Belongs to the CAP family.</text>
</comment>